<feature type="region of interest" description="Disordered" evidence="1">
    <location>
        <begin position="212"/>
        <end position="261"/>
    </location>
</feature>
<feature type="compositionally biased region" description="Low complexity" evidence="1">
    <location>
        <begin position="349"/>
        <end position="361"/>
    </location>
</feature>
<feature type="compositionally biased region" description="Basic and acidic residues" evidence="1">
    <location>
        <begin position="75"/>
        <end position="99"/>
    </location>
</feature>
<feature type="region of interest" description="Disordered" evidence="1">
    <location>
        <begin position="277"/>
        <end position="376"/>
    </location>
</feature>
<accession>A0AAP0PL12</accession>
<dbReference type="AlphaFoldDB" id="A0AAP0PL12"/>
<keyword evidence="3" id="KW-1185">Reference proteome</keyword>
<dbReference type="Proteomes" id="UP001419268">
    <property type="component" value="Unassembled WGS sequence"/>
</dbReference>
<name>A0AAP0PL12_9MAGN</name>
<evidence type="ECO:0000256" key="1">
    <source>
        <dbReference type="SAM" id="MobiDB-lite"/>
    </source>
</evidence>
<evidence type="ECO:0000313" key="3">
    <source>
        <dbReference type="Proteomes" id="UP001419268"/>
    </source>
</evidence>
<dbReference type="EMBL" id="JBBNAG010000003">
    <property type="protein sequence ID" value="KAK9148613.1"/>
    <property type="molecule type" value="Genomic_DNA"/>
</dbReference>
<organism evidence="2 3">
    <name type="scientific">Stephania cephalantha</name>
    <dbReference type="NCBI Taxonomy" id="152367"/>
    <lineage>
        <taxon>Eukaryota</taxon>
        <taxon>Viridiplantae</taxon>
        <taxon>Streptophyta</taxon>
        <taxon>Embryophyta</taxon>
        <taxon>Tracheophyta</taxon>
        <taxon>Spermatophyta</taxon>
        <taxon>Magnoliopsida</taxon>
        <taxon>Ranunculales</taxon>
        <taxon>Menispermaceae</taxon>
        <taxon>Menispermoideae</taxon>
        <taxon>Cissampelideae</taxon>
        <taxon>Stephania</taxon>
    </lineage>
</organism>
<evidence type="ECO:0000313" key="2">
    <source>
        <dbReference type="EMBL" id="KAK9148613.1"/>
    </source>
</evidence>
<proteinExistence type="predicted"/>
<comment type="caution">
    <text evidence="2">The sequence shown here is derived from an EMBL/GenBank/DDBJ whole genome shotgun (WGS) entry which is preliminary data.</text>
</comment>
<gene>
    <name evidence="2" type="ORF">Scep_007370</name>
</gene>
<feature type="region of interest" description="Disordered" evidence="1">
    <location>
        <begin position="1"/>
        <end position="144"/>
    </location>
</feature>
<feature type="compositionally biased region" description="Low complexity" evidence="1">
    <location>
        <begin position="303"/>
        <end position="322"/>
    </location>
</feature>
<sequence>MAERERSSQGRRRRRSGWRDGRIRRRTNGSGGEPAVQSWLVATRGADGGSREAESGPASGRIIETRRRRSAHAAECGRDGVDGPTRGETRADEEQRHDMASGALRGRPRRGGASRSGAAASELQAAAAAASRQQREAGRDAMNGGWRVVGRSDARFRRNRDDAMEMVCSLLGGLGGAQPVAEEPSLSRRSPALQSKMGVWPWASMALAAWEEEEEEGVARRSDPAANSGSGGEPAFRAAARNDEGRGRWLQRGGSPSRASGAANIGLAAASAQAAMWRTAGVDGPTRAARRRVDEERRHGKAALRGPARGAARASVGLARAATQPKKNSSSATPARWRDVRADSAQRSGAASERNAVAAAAGNGGKRGRDAMNGTR</sequence>
<feature type="compositionally biased region" description="Low complexity" evidence="1">
    <location>
        <begin position="113"/>
        <end position="132"/>
    </location>
</feature>
<reference evidence="2 3" key="1">
    <citation type="submission" date="2024-01" db="EMBL/GenBank/DDBJ databases">
        <title>Genome assemblies of Stephania.</title>
        <authorList>
            <person name="Yang L."/>
        </authorList>
    </citation>
    <scope>NUCLEOTIDE SEQUENCE [LARGE SCALE GENOMIC DNA]</scope>
    <source>
        <strain evidence="2">JXDWG</strain>
        <tissue evidence="2">Leaf</tissue>
    </source>
</reference>
<protein>
    <submittedName>
        <fullName evidence="2">Uncharacterized protein</fullName>
    </submittedName>
</protein>
<feature type="compositionally biased region" description="Basic residues" evidence="1">
    <location>
        <begin position="9"/>
        <end position="27"/>
    </location>
</feature>